<reference evidence="1" key="1">
    <citation type="submission" date="2018-05" db="EMBL/GenBank/DDBJ databases">
        <authorList>
            <person name="Lanie J.A."/>
            <person name="Ng W.-L."/>
            <person name="Kazmierczak K.M."/>
            <person name="Andrzejewski T.M."/>
            <person name="Davidsen T.M."/>
            <person name="Wayne K.J."/>
            <person name="Tettelin H."/>
            <person name="Glass J.I."/>
            <person name="Rusch D."/>
            <person name="Podicherti R."/>
            <person name="Tsui H.-C.T."/>
            <person name="Winkler M.E."/>
        </authorList>
    </citation>
    <scope>NUCLEOTIDE SEQUENCE</scope>
</reference>
<dbReference type="AlphaFoldDB" id="A0A381X686"/>
<dbReference type="EMBL" id="UINC01014034">
    <property type="protein sequence ID" value="SVA60140.1"/>
    <property type="molecule type" value="Genomic_DNA"/>
</dbReference>
<proteinExistence type="predicted"/>
<evidence type="ECO:0000313" key="1">
    <source>
        <dbReference type="EMBL" id="SVA60140.1"/>
    </source>
</evidence>
<sequence length="38" mass="4080">ESITLSGNVVSGIYFWVVESLVKESIGQVQKGTLAIVK</sequence>
<protein>
    <submittedName>
        <fullName evidence="1">Uncharacterized protein</fullName>
    </submittedName>
</protein>
<feature type="non-terminal residue" evidence="1">
    <location>
        <position position="1"/>
    </location>
</feature>
<accession>A0A381X686</accession>
<name>A0A381X686_9ZZZZ</name>
<organism evidence="1">
    <name type="scientific">marine metagenome</name>
    <dbReference type="NCBI Taxonomy" id="408172"/>
    <lineage>
        <taxon>unclassified sequences</taxon>
        <taxon>metagenomes</taxon>
        <taxon>ecological metagenomes</taxon>
    </lineage>
</organism>
<gene>
    <name evidence="1" type="ORF">METZ01_LOCUS112994</name>
</gene>